<comment type="subcellular location">
    <subcellularLocation>
        <location evidence="4 14">Cytoplasm</location>
    </subcellularLocation>
</comment>
<dbReference type="OrthoDB" id="9803420at2"/>
<evidence type="ECO:0000256" key="1">
    <source>
        <dbReference type="ARBA" id="ARBA00000077"/>
    </source>
</evidence>
<comment type="catalytic activity">
    <reaction evidence="1 14 15 16">
        <text>Endonucleolytic cleavage to 5'-phosphomonoester.</text>
        <dbReference type="EC" id="3.1.26.4"/>
    </reaction>
</comment>
<evidence type="ECO:0000256" key="11">
    <source>
        <dbReference type="ARBA" id="ARBA00022759"/>
    </source>
</evidence>
<dbReference type="GO" id="GO:0005737">
    <property type="term" value="C:cytoplasm"/>
    <property type="evidence" value="ECO:0007669"/>
    <property type="project" value="UniProtKB-SubCell"/>
</dbReference>
<dbReference type="Gene3D" id="3.30.420.10">
    <property type="entry name" value="Ribonuclease H-like superfamily/Ribonuclease H"/>
    <property type="match status" value="1"/>
</dbReference>
<dbReference type="SUPFAM" id="SSF53098">
    <property type="entry name" value="Ribonuclease H-like"/>
    <property type="match status" value="1"/>
</dbReference>
<dbReference type="CDD" id="cd07182">
    <property type="entry name" value="RNase_HII_bacteria_HII_like"/>
    <property type="match status" value="1"/>
</dbReference>
<dbReference type="InterPro" id="IPR024567">
    <property type="entry name" value="RNase_HII/HIII_dom"/>
</dbReference>
<evidence type="ECO:0000256" key="15">
    <source>
        <dbReference type="PROSITE-ProRule" id="PRU01319"/>
    </source>
</evidence>
<evidence type="ECO:0000256" key="16">
    <source>
        <dbReference type="RuleBase" id="RU003515"/>
    </source>
</evidence>
<feature type="binding site" evidence="14 15">
    <location>
        <position position="18"/>
    </location>
    <ligand>
        <name>a divalent metal cation</name>
        <dbReference type="ChEBI" id="CHEBI:60240"/>
    </ligand>
</feature>
<keyword evidence="8 14" id="KW-0963">Cytoplasm</keyword>
<comment type="cofactor">
    <cofactor evidence="14 15">
        <name>Mn(2+)</name>
        <dbReference type="ChEBI" id="CHEBI:29035"/>
    </cofactor>
    <cofactor evidence="14 15">
        <name>Mg(2+)</name>
        <dbReference type="ChEBI" id="CHEBI:18420"/>
    </cofactor>
    <text evidence="14 15">Manganese or magnesium. Binds 1 divalent metal ion per monomer in the absence of substrate. May bind a second metal ion after substrate binding.</text>
</comment>
<dbReference type="GO" id="GO:0006298">
    <property type="term" value="P:mismatch repair"/>
    <property type="evidence" value="ECO:0007669"/>
    <property type="project" value="TreeGrafter"/>
</dbReference>
<evidence type="ECO:0000256" key="10">
    <source>
        <dbReference type="ARBA" id="ARBA00022723"/>
    </source>
</evidence>
<sequence>MEKNLRQSGHNLLAGVDEVGRGPLAGPVVAAAVILPPYCYIDGLADSKKVSSSKREKLAQEIAEKAIALSVTVISARHIDQQGIVPSTFKAMNRAVEHLKLTPDYVLVDGNKVIPTYQGQQSSLVGGDGLAAPIAAASIIAKVFRDNQMIRFSRIFAEYGFEKHKGYGTAEHRKILSQVGPSPIHRHSFLPK</sequence>
<evidence type="ECO:0000256" key="8">
    <source>
        <dbReference type="ARBA" id="ARBA00022490"/>
    </source>
</evidence>
<dbReference type="InterPro" id="IPR012337">
    <property type="entry name" value="RNaseH-like_sf"/>
</dbReference>
<evidence type="ECO:0000256" key="14">
    <source>
        <dbReference type="HAMAP-Rule" id="MF_00052"/>
    </source>
</evidence>
<keyword evidence="19" id="KW-1185">Reference proteome</keyword>
<organism evidence="18 19">
    <name type="scientific">Heliorestis acidaminivorans</name>
    <dbReference type="NCBI Taxonomy" id="553427"/>
    <lineage>
        <taxon>Bacteria</taxon>
        <taxon>Bacillati</taxon>
        <taxon>Bacillota</taxon>
        <taxon>Clostridia</taxon>
        <taxon>Eubacteriales</taxon>
        <taxon>Heliobacteriaceae</taxon>
        <taxon>Heliorestis</taxon>
    </lineage>
</organism>
<accession>A0A6I0F4F9</accession>
<feature type="domain" description="RNase H type-2" evidence="17">
    <location>
        <begin position="11"/>
        <end position="192"/>
    </location>
</feature>
<evidence type="ECO:0000256" key="6">
    <source>
        <dbReference type="ARBA" id="ARBA00012180"/>
    </source>
</evidence>
<evidence type="ECO:0000256" key="5">
    <source>
        <dbReference type="ARBA" id="ARBA00007383"/>
    </source>
</evidence>
<dbReference type="HAMAP" id="MF_00052_B">
    <property type="entry name" value="RNase_HII_B"/>
    <property type="match status" value="1"/>
</dbReference>
<feature type="binding site" evidence="14 15">
    <location>
        <position position="17"/>
    </location>
    <ligand>
        <name>a divalent metal cation</name>
        <dbReference type="ChEBI" id="CHEBI:60240"/>
    </ligand>
</feature>
<evidence type="ECO:0000259" key="17">
    <source>
        <dbReference type="PROSITE" id="PS51975"/>
    </source>
</evidence>
<dbReference type="GO" id="GO:0030145">
    <property type="term" value="F:manganese ion binding"/>
    <property type="evidence" value="ECO:0007669"/>
    <property type="project" value="UniProtKB-UniRule"/>
</dbReference>
<evidence type="ECO:0000256" key="13">
    <source>
        <dbReference type="ARBA" id="ARBA00023211"/>
    </source>
</evidence>
<dbReference type="EMBL" id="WBXO01000001">
    <property type="protein sequence ID" value="KAB2954423.1"/>
    <property type="molecule type" value="Genomic_DNA"/>
</dbReference>
<dbReference type="EC" id="3.1.26.4" evidence="6 14"/>
<evidence type="ECO:0000313" key="19">
    <source>
        <dbReference type="Proteomes" id="UP000468766"/>
    </source>
</evidence>
<comment type="caution">
    <text evidence="18">The sequence shown here is derived from an EMBL/GenBank/DDBJ whole genome shotgun (WGS) entry which is preliminary data.</text>
</comment>
<keyword evidence="11 14" id="KW-0255">Endonuclease</keyword>
<dbReference type="GO" id="GO:0043137">
    <property type="term" value="P:DNA replication, removal of RNA primer"/>
    <property type="evidence" value="ECO:0007669"/>
    <property type="project" value="TreeGrafter"/>
</dbReference>
<dbReference type="PANTHER" id="PTHR10954:SF18">
    <property type="entry name" value="RIBONUCLEASE HII"/>
    <property type="match status" value="1"/>
</dbReference>
<proteinExistence type="inferred from homology"/>
<dbReference type="NCBIfam" id="NF000594">
    <property type="entry name" value="PRK00015.1-1"/>
    <property type="match status" value="1"/>
</dbReference>
<evidence type="ECO:0000256" key="4">
    <source>
        <dbReference type="ARBA" id="ARBA00004496"/>
    </source>
</evidence>
<evidence type="ECO:0000256" key="12">
    <source>
        <dbReference type="ARBA" id="ARBA00022801"/>
    </source>
</evidence>
<dbReference type="InterPro" id="IPR001352">
    <property type="entry name" value="RNase_HII/HIII"/>
</dbReference>
<reference evidence="18 19" key="1">
    <citation type="submission" date="2019-10" db="EMBL/GenBank/DDBJ databases">
        <title>Whole-genome sequence of the extremophile Heliorestis acidaminivorans DSM 24790.</title>
        <authorList>
            <person name="Kyndt J.A."/>
            <person name="Meyer T.E."/>
        </authorList>
    </citation>
    <scope>NUCLEOTIDE SEQUENCE [LARGE SCALE GENOMIC DNA]</scope>
    <source>
        <strain evidence="18 19">DSM 24790</strain>
    </source>
</reference>
<name>A0A6I0F4F9_9FIRM</name>
<dbReference type="GO" id="GO:0003723">
    <property type="term" value="F:RNA binding"/>
    <property type="evidence" value="ECO:0007669"/>
    <property type="project" value="UniProtKB-UniRule"/>
</dbReference>
<evidence type="ECO:0000256" key="9">
    <source>
        <dbReference type="ARBA" id="ARBA00022722"/>
    </source>
</evidence>
<evidence type="ECO:0000256" key="7">
    <source>
        <dbReference type="ARBA" id="ARBA00019179"/>
    </source>
</evidence>
<evidence type="ECO:0000313" key="18">
    <source>
        <dbReference type="EMBL" id="KAB2954423.1"/>
    </source>
</evidence>
<gene>
    <name evidence="14" type="primary">rnhB</name>
    <name evidence="18" type="ORF">F9B85_01690</name>
</gene>
<evidence type="ECO:0000256" key="2">
    <source>
        <dbReference type="ARBA" id="ARBA00001946"/>
    </source>
</evidence>
<keyword evidence="9 14" id="KW-0540">Nuclease</keyword>
<evidence type="ECO:0000256" key="3">
    <source>
        <dbReference type="ARBA" id="ARBA00004065"/>
    </source>
</evidence>
<keyword evidence="12 14" id="KW-0378">Hydrolase</keyword>
<dbReference type="PROSITE" id="PS51975">
    <property type="entry name" value="RNASE_H_2"/>
    <property type="match status" value="1"/>
</dbReference>
<dbReference type="PANTHER" id="PTHR10954">
    <property type="entry name" value="RIBONUCLEASE H2 SUBUNIT A"/>
    <property type="match status" value="1"/>
</dbReference>
<dbReference type="GO" id="GO:0032299">
    <property type="term" value="C:ribonuclease H2 complex"/>
    <property type="evidence" value="ECO:0007669"/>
    <property type="project" value="TreeGrafter"/>
</dbReference>
<dbReference type="GO" id="GO:0004523">
    <property type="term" value="F:RNA-DNA hybrid ribonuclease activity"/>
    <property type="evidence" value="ECO:0007669"/>
    <property type="project" value="UniProtKB-UniRule"/>
</dbReference>
<comment type="cofactor">
    <cofactor evidence="2">
        <name>Mg(2+)</name>
        <dbReference type="ChEBI" id="CHEBI:18420"/>
    </cofactor>
</comment>
<feature type="binding site" evidence="14 15">
    <location>
        <position position="109"/>
    </location>
    <ligand>
        <name>a divalent metal cation</name>
        <dbReference type="ChEBI" id="CHEBI:60240"/>
    </ligand>
</feature>
<comment type="function">
    <text evidence="3 14 16">Endonuclease that specifically degrades the RNA of RNA-DNA hybrids.</text>
</comment>
<keyword evidence="13 14" id="KW-0464">Manganese</keyword>
<dbReference type="RefSeq" id="WP_151617869.1">
    <property type="nucleotide sequence ID" value="NZ_WBXO01000001.1"/>
</dbReference>
<protein>
    <recommendedName>
        <fullName evidence="7 14">Ribonuclease HII</fullName>
        <shortName evidence="14">RNase HII</shortName>
        <ecNumber evidence="6 14">3.1.26.4</ecNumber>
    </recommendedName>
</protein>
<keyword evidence="10 14" id="KW-0479">Metal-binding</keyword>
<dbReference type="Proteomes" id="UP000468766">
    <property type="component" value="Unassembled WGS sequence"/>
</dbReference>
<dbReference type="NCBIfam" id="NF000595">
    <property type="entry name" value="PRK00015.1-3"/>
    <property type="match status" value="1"/>
</dbReference>
<dbReference type="Pfam" id="PF01351">
    <property type="entry name" value="RNase_HII"/>
    <property type="match status" value="1"/>
</dbReference>
<dbReference type="AlphaFoldDB" id="A0A6I0F4F9"/>
<dbReference type="InterPro" id="IPR022898">
    <property type="entry name" value="RNase_HII"/>
</dbReference>
<dbReference type="InterPro" id="IPR036397">
    <property type="entry name" value="RNaseH_sf"/>
</dbReference>
<comment type="similarity">
    <text evidence="5 14 16">Belongs to the RNase HII family.</text>
</comment>